<dbReference type="EMBL" id="GEEE01012093">
    <property type="protein sequence ID" value="JAP51132.1"/>
    <property type="molecule type" value="Transcribed_RNA"/>
</dbReference>
<name>A0A0V0JCH9_SCHSO</name>
<sequence length="112" mass="12330">MKEDLRCDYRTLSPPQPGFGVSTGGDRGRKWLELLEAVLSVPGPTRPIRARNVRLKLGHVGRAWVLAVLIRGACDLRATLLTLAAAIRLAPYIDEPVFTDFFQAGLSWGRSS</sequence>
<dbReference type="EMBL" id="GEEE01000239">
    <property type="protein sequence ID" value="JAP62986.1"/>
    <property type="molecule type" value="Transcribed_RNA"/>
</dbReference>
<dbReference type="AlphaFoldDB" id="A0A0V0JCH9"/>
<reference evidence="1" key="1">
    <citation type="submission" date="2016-01" db="EMBL/GenBank/DDBJ databases">
        <title>Reference transcriptome for the parasite Schistocephalus solidus: insights into the molecular evolution of parasitism.</title>
        <authorList>
            <person name="Hebert F.O."/>
            <person name="Grambauer S."/>
            <person name="Barber I."/>
            <person name="Landry C.R."/>
            <person name="Aubin-Horth N."/>
        </authorList>
    </citation>
    <scope>NUCLEOTIDE SEQUENCE</scope>
</reference>
<gene>
    <name evidence="1" type="ORF">TR127004</name>
</gene>
<proteinExistence type="predicted"/>
<dbReference type="EMBL" id="GEEE01005632">
    <property type="protein sequence ID" value="JAP57593.1"/>
    <property type="molecule type" value="Transcribed_RNA"/>
</dbReference>
<accession>A0A0V0JCH9</accession>
<protein>
    <submittedName>
        <fullName evidence="1">Uncharacterized protein</fullName>
    </submittedName>
</protein>
<organism evidence="1">
    <name type="scientific">Schistocephalus solidus</name>
    <name type="common">Tapeworm</name>
    <dbReference type="NCBI Taxonomy" id="70667"/>
    <lineage>
        <taxon>Eukaryota</taxon>
        <taxon>Metazoa</taxon>
        <taxon>Spiralia</taxon>
        <taxon>Lophotrochozoa</taxon>
        <taxon>Platyhelminthes</taxon>
        <taxon>Cestoda</taxon>
        <taxon>Eucestoda</taxon>
        <taxon>Diphyllobothriidea</taxon>
        <taxon>Diphyllobothriidae</taxon>
        <taxon>Schistocephalus</taxon>
    </lineage>
</organism>
<evidence type="ECO:0000313" key="1">
    <source>
        <dbReference type="EMBL" id="JAP62986.1"/>
    </source>
</evidence>